<dbReference type="AlphaFoldDB" id="A0A6I4MRE8"/>
<dbReference type="PANTHER" id="PTHR43280">
    <property type="entry name" value="ARAC-FAMILY TRANSCRIPTIONAL REGULATOR"/>
    <property type="match status" value="1"/>
</dbReference>
<dbReference type="EMBL" id="WBMS02000037">
    <property type="protein sequence ID" value="MWA05379.1"/>
    <property type="molecule type" value="Genomic_DNA"/>
</dbReference>
<proteinExistence type="predicted"/>
<gene>
    <name evidence="6" type="ORF">F8568_034460</name>
</gene>
<keyword evidence="7" id="KW-1185">Reference proteome</keyword>
<keyword evidence="3" id="KW-0804">Transcription</keyword>
<feature type="domain" description="HTH araC/xylS-type" evidence="5">
    <location>
        <begin position="233"/>
        <end position="331"/>
    </location>
</feature>
<keyword evidence="2" id="KW-0238">DNA-binding</keyword>
<reference evidence="6" key="1">
    <citation type="submission" date="2019-12" db="EMBL/GenBank/DDBJ databases">
        <title>Actinomadura physcomitrii sp. nov., a novel actinomycete isolated from moss [Physcomitrium sphaericum (Ludw) Fuernr].</title>
        <authorList>
            <person name="Zhuang X."/>
        </authorList>
    </citation>
    <scope>NUCLEOTIDE SEQUENCE [LARGE SCALE GENOMIC DNA]</scope>
    <source>
        <strain evidence="6">LD22</strain>
    </source>
</reference>
<dbReference type="PROSITE" id="PS01124">
    <property type="entry name" value="HTH_ARAC_FAMILY_2"/>
    <property type="match status" value="1"/>
</dbReference>
<dbReference type="GO" id="GO:0003700">
    <property type="term" value="F:DNA-binding transcription factor activity"/>
    <property type="evidence" value="ECO:0007669"/>
    <property type="project" value="InterPro"/>
</dbReference>
<comment type="caution">
    <text evidence="6">The sequence shown here is derived from an EMBL/GenBank/DDBJ whole genome shotgun (WGS) entry which is preliminary data.</text>
</comment>
<dbReference type="GO" id="GO:0043565">
    <property type="term" value="F:sequence-specific DNA binding"/>
    <property type="evidence" value="ECO:0007669"/>
    <property type="project" value="InterPro"/>
</dbReference>
<organism evidence="6 7">
    <name type="scientific">Actinomadura physcomitrii</name>
    <dbReference type="NCBI Taxonomy" id="2650748"/>
    <lineage>
        <taxon>Bacteria</taxon>
        <taxon>Bacillati</taxon>
        <taxon>Actinomycetota</taxon>
        <taxon>Actinomycetes</taxon>
        <taxon>Streptosporangiales</taxon>
        <taxon>Thermomonosporaceae</taxon>
        <taxon>Actinomadura</taxon>
    </lineage>
</organism>
<feature type="region of interest" description="Disordered" evidence="4">
    <location>
        <begin position="1"/>
        <end position="21"/>
    </location>
</feature>
<dbReference type="PANTHER" id="PTHR43280:SF32">
    <property type="entry name" value="TRANSCRIPTIONAL REGULATORY PROTEIN"/>
    <property type="match status" value="1"/>
</dbReference>
<dbReference type="SUPFAM" id="SSF51215">
    <property type="entry name" value="Regulatory protein AraC"/>
    <property type="match status" value="1"/>
</dbReference>
<dbReference type="InterPro" id="IPR009057">
    <property type="entry name" value="Homeodomain-like_sf"/>
</dbReference>
<sequence>MARRPAPRSSSSSHKATSMMARTCGGSEIRLRLMMVNTGHAEGAPIADLGFRNPSAPGLSIETFSLAELRQRVPLETLRRPARLEFHQLILISSGRGAQRVDFVEHPCEPGTLLWTRPGQVQENTAAVLEGRLVLFTEAFLPRSPGLRVILDAYDTSRWQLKPELLDPVDRSMCQLAEDYAAACGMAASPAASPPLGLELLRHQLTVLLLRIAALPGPEPTAETITAGSEIYVRFRRRLEDDFASTRRVENYATALGYSTKTINRVCQDATGHSAKFIIDRRVILEAKRLLIHTSLPVSTIACRLNFDQATNFGKYFSRHTGLTPGQFRLNSSG</sequence>
<evidence type="ECO:0000256" key="3">
    <source>
        <dbReference type="ARBA" id="ARBA00023163"/>
    </source>
</evidence>
<dbReference type="Proteomes" id="UP000462055">
    <property type="component" value="Unassembled WGS sequence"/>
</dbReference>
<dbReference type="InterPro" id="IPR037923">
    <property type="entry name" value="HTH-like"/>
</dbReference>
<dbReference type="Pfam" id="PF12833">
    <property type="entry name" value="HTH_18"/>
    <property type="match status" value="1"/>
</dbReference>
<dbReference type="Pfam" id="PF02311">
    <property type="entry name" value="AraC_binding"/>
    <property type="match status" value="1"/>
</dbReference>
<protein>
    <submittedName>
        <fullName evidence="6">Helix-turn-helix domain-containing protein</fullName>
    </submittedName>
</protein>
<name>A0A6I4MRE8_9ACTN</name>
<evidence type="ECO:0000256" key="4">
    <source>
        <dbReference type="SAM" id="MobiDB-lite"/>
    </source>
</evidence>
<evidence type="ECO:0000259" key="5">
    <source>
        <dbReference type="PROSITE" id="PS01124"/>
    </source>
</evidence>
<evidence type="ECO:0000256" key="2">
    <source>
        <dbReference type="ARBA" id="ARBA00023125"/>
    </source>
</evidence>
<evidence type="ECO:0000256" key="1">
    <source>
        <dbReference type="ARBA" id="ARBA00023015"/>
    </source>
</evidence>
<evidence type="ECO:0000313" key="7">
    <source>
        <dbReference type="Proteomes" id="UP000462055"/>
    </source>
</evidence>
<dbReference type="Gene3D" id="1.10.10.60">
    <property type="entry name" value="Homeodomain-like"/>
    <property type="match status" value="1"/>
</dbReference>
<accession>A0A6I4MRE8</accession>
<dbReference type="SMART" id="SM00342">
    <property type="entry name" value="HTH_ARAC"/>
    <property type="match status" value="1"/>
</dbReference>
<keyword evidence="1" id="KW-0805">Transcription regulation</keyword>
<evidence type="ECO:0000313" key="6">
    <source>
        <dbReference type="EMBL" id="MWA05379.1"/>
    </source>
</evidence>
<dbReference type="InterPro" id="IPR003313">
    <property type="entry name" value="AraC-bd"/>
</dbReference>
<dbReference type="InterPro" id="IPR018060">
    <property type="entry name" value="HTH_AraC"/>
</dbReference>
<dbReference type="SUPFAM" id="SSF46689">
    <property type="entry name" value="Homeodomain-like"/>
    <property type="match status" value="1"/>
</dbReference>